<keyword evidence="2" id="KW-0472">Membrane</keyword>
<comment type="caution">
    <text evidence="4">The sequence shown here is derived from an EMBL/GenBank/DDBJ whole genome shotgun (WGS) entry which is preliminary data.</text>
</comment>
<evidence type="ECO:0000313" key="5">
    <source>
        <dbReference type="Proteomes" id="UP001448207"/>
    </source>
</evidence>
<feature type="transmembrane region" description="Helical" evidence="2">
    <location>
        <begin position="380"/>
        <end position="401"/>
    </location>
</feature>
<feature type="compositionally biased region" description="Polar residues" evidence="1">
    <location>
        <begin position="137"/>
        <end position="148"/>
    </location>
</feature>
<feature type="signal peptide" evidence="3">
    <location>
        <begin position="1"/>
        <end position="23"/>
    </location>
</feature>
<keyword evidence="5" id="KW-1185">Reference proteome</keyword>
<feature type="transmembrane region" description="Helical" evidence="2">
    <location>
        <begin position="413"/>
        <end position="435"/>
    </location>
</feature>
<evidence type="ECO:0000256" key="2">
    <source>
        <dbReference type="SAM" id="Phobius"/>
    </source>
</evidence>
<reference evidence="4 5" key="1">
    <citation type="submission" date="2024-04" db="EMBL/GenBank/DDBJ databases">
        <title>Symmetric and asymmetric DNA N6-adenine methylation regulates different biological responses in Mucorales.</title>
        <authorList>
            <consortium name="Lawrence Berkeley National Laboratory"/>
            <person name="Lax C."/>
            <person name="Mondo S.J."/>
            <person name="Osorio-Concepcion M."/>
            <person name="Muszewska A."/>
            <person name="Corrochano-Luque M."/>
            <person name="Gutierrez G."/>
            <person name="Riley R."/>
            <person name="Lipzen A."/>
            <person name="Guo J."/>
            <person name="Hundley H."/>
            <person name="Amirebrahimi M."/>
            <person name="Ng V."/>
            <person name="Lorenzo-Gutierrez D."/>
            <person name="Binder U."/>
            <person name="Yang J."/>
            <person name="Song Y."/>
            <person name="Canovas D."/>
            <person name="Navarro E."/>
            <person name="Freitag M."/>
            <person name="Gabaldon T."/>
            <person name="Grigoriev I.V."/>
            <person name="Corrochano L.M."/>
            <person name="Nicolas F.E."/>
            <person name="Garre V."/>
        </authorList>
    </citation>
    <scope>NUCLEOTIDE SEQUENCE [LARGE SCALE GENOMIC DNA]</scope>
    <source>
        <strain evidence="4 5">L51</strain>
    </source>
</reference>
<feature type="compositionally biased region" description="Basic and acidic residues" evidence="1">
    <location>
        <begin position="113"/>
        <end position="123"/>
    </location>
</feature>
<sequence length="467" mass="52482">MGLQRLQFLLYVSLLAFIPKCYAPPIQQEINQLLSSLPIVSILRTILLGYMTHVVTLRPRTGITELSTNYRRFMALIYPSGGIGLAVGSVYKAFYGDRILGITQYQSLLKDHEKESKSKEVTTKENSTQDSTKGDLSDQSFSADTSTPEFKEEKDKGTKVTEYYKRHLDTVRLRDRLVKDMKTSSIHTGKEDNAAYLAAFLHVIGREKAKKTKHCILNGSLIIGFDYGNKFESSGTQCLTEEIITNGPGAICEYQRRIEPIDARYMTADMIDQLDTVHNTDETSYVEIFVTIGQLFYTTIECMDIDGDRWAKLIIIVYTAMSILQTFSLIVLHKQTTAFSIKDDKNDEEEDIVKEDGLSLTEEDRESVSEDNGTLKLDDIQVSALSTFLGMIVSLIIGVWANYNSHSTVEWLVIAWILSPLPLATFFIFCVLFNFNGETKWANALVSIFLISSTGCLIAATIIGYLP</sequence>
<accession>A0ABR3B239</accession>
<organism evidence="4 5">
    <name type="scientific">Phycomyces blakesleeanus</name>
    <dbReference type="NCBI Taxonomy" id="4837"/>
    <lineage>
        <taxon>Eukaryota</taxon>
        <taxon>Fungi</taxon>
        <taxon>Fungi incertae sedis</taxon>
        <taxon>Mucoromycota</taxon>
        <taxon>Mucoromycotina</taxon>
        <taxon>Mucoromycetes</taxon>
        <taxon>Mucorales</taxon>
        <taxon>Phycomycetaceae</taxon>
        <taxon>Phycomyces</taxon>
    </lineage>
</organism>
<gene>
    <name evidence="4" type="ORF">J3Q64DRAFT_1883320</name>
</gene>
<evidence type="ECO:0000313" key="4">
    <source>
        <dbReference type="EMBL" id="KAL0087560.1"/>
    </source>
</evidence>
<feature type="chain" id="PRO_5045241230" evidence="3">
    <location>
        <begin position="24"/>
        <end position="467"/>
    </location>
</feature>
<evidence type="ECO:0000256" key="3">
    <source>
        <dbReference type="SAM" id="SignalP"/>
    </source>
</evidence>
<proteinExistence type="predicted"/>
<keyword evidence="3" id="KW-0732">Signal</keyword>
<feature type="region of interest" description="Disordered" evidence="1">
    <location>
        <begin position="113"/>
        <end position="156"/>
    </location>
</feature>
<dbReference type="Proteomes" id="UP001448207">
    <property type="component" value="Unassembled WGS sequence"/>
</dbReference>
<keyword evidence="2" id="KW-0812">Transmembrane</keyword>
<dbReference type="EMBL" id="JBCLYO010000006">
    <property type="protein sequence ID" value="KAL0087560.1"/>
    <property type="molecule type" value="Genomic_DNA"/>
</dbReference>
<protein>
    <submittedName>
        <fullName evidence="4">Uncharacterized protein</fullName>
    </submittedName>
</protein>
<feature type="transmembrane region" description="Helical" evidence="2">
    <location>
        <begin position="441"/>
        <end position="466"/>
    </location>
</feature>
<feature type="transmembrane region" description="Helical" evidence="2">
    <location>
        <begin position="313"/>
        <end position="332"/>
    </location>
</feature>
<keyword evidence="2" id="KW-1133">Transmembrane helix</keyword>
<evidence type="ECO:0000256" key="1">
    <source>
        <dbReference type="SAM" id="MobiDB-lite"/>
    </source>
</evidence>
<name>A0ABR3B239_PHYBL</name>